<sequence length="79" mass="8470">MPPSNSRERLPSSERSSERLNGGIEPPHVTGERALAISASRASPRSKEEDLCFVCLAASECACCGIIWISGQKSRPLGK</sequence>
<evidence type="ECO:0000256" key="1">
    <source>
        <dbReference type="SAM" id="MobiDB-lite"/>
    </source>
</evidence>
<dbReference type="AlphaFoldDB" id="A0A084VZK6"/>
<dbReference type="VEuPathDB" id="VectorBase:ASIC011197"/>
<dbReference type="EMBL" id="ATLV01018854">
    <property type="status" value="NOT_ANNOTATED_CDS"/>
    <property type="molecule type" value="Genomic_DNA"/>
</dbReference>
<proteinExistence type="predicted"/>
<dbReference type="EMBL" id="KE525251">
    <property type="protein sequence ID" value="KFB43400.1"/>
    <property type="molecule type" value="Genomic_DNA"/>
</dbReference>
<evidence type="ECO:0000313" key="4">
    <source>
        <dbReference type="Proteomes" id="UP000030765"/>
    </source>
</evidence>
<reference evidence="2 4" key="1">
    <citation type="journal article" date="2014" name="BMC Genomics">
        <title>Genome sequence of Anopheles sinensis provides insight into genetics basis of mosquito competence for malaria parasites.</title>
        <authorList>
            <person name="Zhou D."/>
            <person name="Zhang D."/>
            <person name="Ding G."/>
            <person name="Shi L."/>
            <person name="Hou Q."/>
            <person name="Ye Y."/>
            <person name="Xu Y."/>
            <person name="Zhou H."/>
            <person name="Xiong C."/>
            <person name="Li S."/>
            <person name="Yu J."/>
            <person name="Hong S."/>
            <person name="Yu X."/>
            <person name="Zou P."/>
            <person name="Chen C."/>
            <person name="Chang X."/>
            <person name="Wang W."/>
            <person name="Lv Y."/>
            <person name="Sun Y."/>
            <person name="Ma L."/>
            <person name="Shen B."/>
            <person name="Zhu C."/>
        </authorList>
    </citation>
    <scope>NUCLEOTIDE SEQUENCE [LARGE SCALE GENOMIC DNA]</scope>
</reference>
<feature type="compositionally biased region" description="Basic and acidic residues" evidence="1">
    <location>
        <begin position="1"/>
        <end position="18"/>
    </location>
</feature>
<name>A0A084VZK6_ANOSI</name>
<dbReference type="EnsemblMetazoa" id="ASIC011197-RA">
    <property type="protein sequence ID" value="ASIC011197-PA"/>
    <property type="gene ID" value="ASIC011197"/>
</dbReference>
<accession>A0A084VZK6</accession>
<gene>
    <name evidence="2" type="ORF">ZHAS_00011197</name>
</gene>
<feature type="region of interest" description="Disordered" evidence="1">
    <location>
        <begin position="1"/>
        <end position="47"/>
    </location>
</feature>
<dbReference type="Proteomes" id="UP000030765">
    <property type="component" value="Unassembled WGS sequence"/>
</dbReference>
<keyword evidence="4" id="KW-1185">Reference proteome</keyword>
<evidence type="ECO:0000313" key="2">
    <source>
        <dbReference type="EMBL" id="KFB43400.1"/>
    </source>
</evidence>
<evidence type="ECO:0000313" key="3">
    <source>
        <dbReference type="EnsemblMetazoa" id="ASIC011197-PA"/>
    </source>
</evidence>
<organism evidence="2">
    <name type="scientific">Anopheles sinensis</name>
    <name type="common">Mosquito</name>
    <dbReference type="NCBI Taxonomy" id="74873"/>
    <lineage>
        <taxon>Eukaryota</taxon>
        <taxon>Metazoa</taxon>
        <taxon>Ecdysozoa</taxon>
        <taxon>Arthropoda</taxon>
        <taxon>Hexapoda</taxon>
        <taxon>Insecta</taxon>
        <taxon>Pterygota</taxon>
        <taxon>Neoptera</taxon>
        <taxon>Endopterygota</taxon>
        <taxon>Diptera</taxon>
        <taxon>Nematocera</taxon>
        <taxon>Culicoidea</taxon>
        <taxon>Culicidae</taxon>
        <taxon>Anophelinae</taxon>
        <taxon>Anopheles</taxon>
    </lineage>
</organism>
<reference evidence="3" key="2">
    <citation type="submission" date="2020-05" db="UniProtKB">
        <authorList>
            <consortium name="EnsemblMetazoa"/>
        </authorList>
    </citation>
    <scope>IDENTIFICATION</scope>
</reference>
<protein>
    <submittedName>
        <fullName evidence="2 3">Uncharacterized protein</fullName>
    </submittedName>
</protein>